<evidence type="ECO:0000313" key="2">
    <source>
        <dbReference type="EMBL" id="GAD29800.1"/>
    </source>
</evidence>
<sequence length="61" mass="6854">MDIWYILFVVLLFWMSNCVGDCVNDCVESSMVINGIVAHLILFVIASSLVVQVDGGKWENF</sequence>
<name>A0A0U1P5F6_PHOLE</name>
<keyword evidence="1" id="KW-0472">Membrane</keyword>
<accession>A0A0U1P5F6</accession>
<keyword evidence="1" id="KW-1133">Transmembrane helix</keyword>
<feature type="transmembrane region" description="Helical" evidence="1">
    <location>
        <begin position="30"/>
        <end position="51"/>
    </location>
</feature>
<dbReference type="AlphaFoldDB" id="A0A0U1P5F6"/>
<reference evidence="3" key="1">
    <citation type="submission" date="2012-12" db="EMBL/GenBank/DDBJ databases">
        <title>Genome Sequence of Photobacterium leiognathi lrivu.4.1.</title>
        <authorList>
            <person name="Urbanczyk H."/>
            <person name="Ogura Y."/>
            <person name="Hayashi T."/>
            <person name="Dunlap P.V."/>
        </authorList>
    </citation>
    <scope>NUCLEOTIDE SEQUENCE [LARGE SCALE GENOMIC DNA]</scope>
    <source>
        <strain evidence="3">lrivu.4.1</strain>
    </source>
</reference>
<organism evidence="2 3">
    <name type="scientific">Photobacterium leiognathi lrivu.4.1</name>
    <dbReference type="NCBI Taxonomy" id="1248232"/>
    <lineage>
        <taxon>Bacteria</taxon>
        <taxon>Pseudomonadati</taxon>
        <taxon>Pseudomonadota</taxon>
        <taxon>Gammaproteobacteria</taxon>
        <taxon>Vibrionales</taxon>
        <taxon>Vibrionaceae</taxon>
        <taxon>Photobacterium</taxon>
    </lineage>
</organism>
<evidence type="ECO:0000256" key="1">
    <source>
        <dbReference type="SAM" id="Phobius"/>
    </source>
</evidence>
<dbReference type="EMBL" id="DF196819">
    <property type="protein sequence ID" value="GAD29800.1"/>
    <property type="molecule type" value="Genomic_DNA"/>
</dbReference>
<dbReference type="Proteomes" id="UP000030675">
    <property type="component" value="Unassembled WGS sequence"/>
</dbReference>
<keyword evidence="1" id="KW-0812">Transmembrane</keyword>
<gene>
    <name evidence="2" type="ORF">PLEI_1453</name>
</gene>
<dbReference type="HOGENOM" id="CLU_2918669_0_0_6"/>
<proteinExistence type="predicted"/>
<evidence type="ECO:0000313" key="3">
    <source>
        <dbReference type="Proteomes" id="UP000030675"/>
    </source>
</evidence>
<protein>
    <submittedName>
        <fullName evidence="2">Putative membrane protein</fullName>
    </submittedName>
</protein>